<name>T0M8E7_KINKI</name>
<dbReference type="EMBL" id="AMPT01000002">
    <property type="protein sequence ID" value="EQB59641.1"/>
    <property type="molecule type" value="Genomic_DNA"/>
</dbReference>
<reference evidence="2" key="1">
    <citation type="journal article" date="2013" name="Antimicrob. Agents Chemother.">
        <title>Characterization of TEM-1 beta-lactamase producing Kingella kingae clinical isolates.</title>
        <authorList>
            <person name="Banerjee A."/>
            <person name="Kaplan J.B."/>
            <person name="Soherwardy A."/>
            <person name="Nudell Y."/>
            <person name="Mackenzie G.A."/>
            <person name="Johnson S."/>
            <person name="Balashova N.V."/>
        </authorList>
    </citation>
    <scope>NUCLEOTIDE SEQUENCE</scope>
    <source>
        <strain evidence="2">KKC2005004457</strain>
        <plasmid evidence="2">unnamed</plasmid>
    </source>
</reference>
<comment type="caution">
    <text evidence="2">The sequence shown here is derived from an EMBL/GenBank/DDBJ whole genome shotgun (WGS) entry which is preliminary data.</text>
</comment>
<organism evidence="2">
    <name type="scientific">Kingella kingae KKC2005004457</name>
    <dbReference type="NCBI Taxonomy" id="1229911"/>
    <lineage>
        <taxon>Bacteria</taxon>
        <taxon>Pseudomonadati</taxon>
        <taxon>Pseudomonadota</taxon>
        <taxon>Betaproteobacteria</taxon>
        <taxon>Neisseriales</taxon>
        <taxon>Neisseriaceae</taxon>
        <taxon>Kingella</taxon>
    </lineage>
</organism>
<keyword evidence="2" id="KW-0614">Plasmid</keyword>
<evidence type="ECO:0000313" key="2">
    <source>
        <dbReference type="EMBL" id="EQB59641.1"/>
    </source>
</evidence>
<feature type="non-terminal residue" evidence="2">
    <location>
        <position position="1"/>
    </location>
</feature>
<sequence length="161" mass="17585">GKLPSQAISRELERLQPIQETTGKLLSHGTAPYPNSPTGAKTFFAEIQNSNGENHKVWGKGVQEALIQSNARHGDIVHLAQTGNNGKQNTWKAEIVKSVAQQNLENARSSGNPETIQAAQRQIVQNHSNSRSTQQNQISTEQNTTKTVAPKKTKDKGGLER</sequence>
<accession>T0M8E7</accession>
<evidence type="ECO:0000256" key="1">
    <source>
        <dbReference type="SAM" id="MobiDB-lite"/>
    </source>
</evidence>
<feature type="compositionally biased region" description="Polar residues" evidence="1">
    <location>
        <begin position="104"/>
        <end position="147"/>
    </location>
</feature>
<gene>
    <name evidence="2" type="ORF">C297_p00060</name>
</gene>
<dbReference type="AlphaFoldDB" id="T0M8E7"/>
<proteinExistence type="predicted"/>
<feature type="region of interest" description="Disordered" evidence="1">
    <location>
        <begin position="104"/>
        <end position="161"/>
    </location>
</feature>
<geneLocation type="plasmid" evidence="2">
    <name>unnamed</name>
</geneLocation>
<protein>
    <submittedName>
        <fullName evidence="2">Uncharacterized protein</fullName>
    </submittedName>
</protein>